<dbReference type="PANTHER" id="PTHR35936:SF17">
    <property type="entry name" value="ARGININE-BINDING EXTRACELLULAR PROTEIN ARTP"/>
    <property type="match status" value="1"/>
</dbReference>
<dbReference type="InterPro" id="IPR001320">
    <property type="entry name" value="Iontro_rcpt_C"/>
</dbReference>
<dbReference type="Pfam" id="PF00497">
    <property type="entry name" value="SBP_bac_3"/>
    <property type="match status" value="1"/>
</dbReference>
<evidence type="ECO:0000256" key="1">
    <source>
        <dbReference type="ARBA" id="ARBA00022729"/>
    </source>
</evidence>
<dbReference type="EMBL" id="WMEO01000002">
    <property type="protein sequence ID" value="MYL15401.1"/>
    <property type="molecule type" value="Genomic_DNA"/>
</dbReference>
<evidence type="ECO:0000313" key="6">
    <source>
        <dbReference type="Proteomes" id="UP000452321"/>
    </source>
</evidence>
<evidence type="ECO:0000313" key="5">
    <source>
        <dbReference type="EMBL" id="MYL66603.1"/>
    </source>
</evidence>
<dbReference type="GO" id="GO:0016020">
    <property type="term" value="C:membrane"/>
    <property type="evidence" value="ECO:0007669"/>
    <property type="project" value="InterPro"/>
</dbReference>
<evidence type="ECO:0000259" key="2">
    <source>
        <dbReference type="SMART" id="SM00062"/>
    </source>
</evidence>
<dbReference type="Gene3D" id="3.40.190.10">
    <property type="entry name" value="Periplasmic binding protein-like II"/>
    <property type="match status" value="2"/>
</dbReference>
<evidence type="ECO:0000313" key="7">
    <source>
        <dbReference type="Proteomes" id="UP000460194"/>
    </source>
</evidence>
<dbReference type="Proteomes" id="UP000452321">
    <property type="component" value="Unassembled WGS sequence"/>
</dbReference>
<organism evidence="5 6">
    <name type="scientific">Halorubrum distributum</name>
    <dbReference type="NCBI Taxonomy" id="29283"/>
    <lineage>
        <taxon>Archaea</taxon>
        <taxon>Methanobacteriati</taxon>
        <taxon>Methanobacteriota</taxon>
        <taxon>Stenosarchaea group</taxon>
        <taxon>Halobacteria</taxon>
        <taxon>Halobacteriales</taxon>
        <taxon>Haloferacaceae</taxon>
        <taxon>Halorubrum</taxon>
        <taxon>Halorubrum distributum group</taxon>
    </lineage>
</organism>
<dbReference type="SUPFAM" id="SSF53850">
    <property type="entry name" value="Periplasmic binding protein-like II"/>
    <property type="match status" value="1"/>
</dbReference>
<protein>
    <submittedName>
        <fullName evidence="5">Transporter substrate-binding domain-containing protein</fullName>
    </submittedName>
</protein>
<accession>A0A6B1ICW1</accession>
<comment type="caution">
    <text evidence="5">The sequence shown here is derived from an EMBL/GenBank/DDBJ whole genome shotgun (WGS) entry which is preliminary data.</text>
</comment>
<gene>
    <name evidence="5" type="ORF">GLW30_02500</name>
    <name evidence="4" type="ORF">GLW36_01900</name>
</gene>
<dbReference type="EMBL" id="WMFC01000002">
    <property type="protein sequence ID" value="MYL66603.1"/>
    <property type="molecule type" value="Genomic_DNA"/>
</dbReference>
<name>A0A6B1ICW1_9EURY</name>
<dbReference type="InterPro" id="IPR001638">
    <property type="entry name" value="Solute-binding_3/MltF_N"/>
</dbReference>
<dbReference type="PANTHER" id="PTHR35936">
    <property type="entry name" value="MEMBRANE-BOUND LYTIC MUREIN TRANSGLYCOSYLASE F"/>
    <property type="match status" value="1"/>
</dbReference>
<feature type="domain" description="Solute-binding protein family 3/N-terminal" evidence="2">
    <location>
        <begin position="41"/>
        <end position="267"/>
    </location>
</feature>
<sequence>MTRRTHADVSRRTYLKLTGGTAAVGATGLAGCLGESGGNMTITPGTAPGFPPFEMREDGELVGFDVDLLEAVVAETDYELGEWATFDFDGLIPALTQNEEIDVIAAALTIEPGREETIDFSDPYWEANQAVLVREGGDFQPSGWADFEGTRVGAQSGTTGAGEVESNLVGEGVIPEDNFSTYDSYVLAVEDLTNGNIDAVVVDTPVADTFTASRDVTVAFVEQTGEQYGFGIRQNESELQSALNSGLQTVQDDGTFGELRDTWFGQE</sequence>
<keyword evidence="1" id="KW-0732">Signal</keyword>
<dbReference type="PROSITE" id="PS51318">
    <property type="entry name" value="TAT"/>
    <property type="match status" value="1"/>
</dbReference>
<evidence type="ECO:0000259" key="3">
    <source>
        <dbReference type="SMART" id="SM00079"/>
    </source>
</evidence>
<dbReference type="AlphaFoldDB" id="A0A6B1ICW1"/>
<dbReference type="PROSITE" id="PS51257">
    <property type="entry name" value="PROKAR_LIPOPROTEIN"/>
    <property type="match status" value="1"/>
</dbReference>
<feature type="domain" description="Ionotropic glutamate receptor C-terminal" evidence="3">
    <location>
        <begin position="41"/>
        <end position="266"/>
    </location>
</feature>
<dbReference type="SMART" id="SM00079">
    <property type="entry name" value="PBPe"/>
    <property type="match status" value="1"/>
</dbReference>
<dbReference type="RefSeq" id="WP_007345896.1">
    <property type="nucleotide sequence ID" value="NZ_WMEO01000002.1"/>
</dbReference>
<dbReference type="CDD" id="cd13624">
    <property type="entry name" value="PBP2_Arg_Lys_His"/>
    <property type="match status" value="1"/>
</dbReference>
<dbReference type="SMART" id="SM00062">
    <property type="entry name" value="PBPb"/>
    <property type="match status" value="1"/>
</dbReference>
<dbReference type="GO" id="GO:0015276">
    <property type="term" value="F:ligand-gated monoatomic ion channel activity"/>
    <property type="evidence" value="ECO:0007669"/>
    <property type="project" value="InterPro"/>
</dbReference>
<dbReference type="InterPro" id="IPR006311">
    <property type="entry name" value="TAT_signal"/>
</dbReference>
<reference evidence="6 7" key="1">
    <citation type="submission" date="2019-11" db="EMBL/GenBank/DDBJ databases">
        <title>Genome sequences of 17 halophilic strains isolated from different environments.</title>
        <authorList>
            <person name="Furrow R.E."/>
        </authorList>
    </citation>
    <scope>NUCLEOTIDE SEQUENCE [LARGE SCALE GENOMIC DNA]</scope>
    <source>
        <strain evidence="5 6">22502_06_Cabo</strain>
        <strain evidence="4 7">22517_05_Cabo</strain>
    </source>
</reference>
<evidence type="ECO:0000313" key="4">
    <source>
        <dbReference type="EMBL" id="MYL15401.1"/>
    </source>
</evidence>
<proteinExistence type="predicted"/>
<dbReference type="Proteomes" id="UP000460194">
    <property type="component" value="Unassembled WGS sequence"/>
</dbReference>